<organism evidence="2 3">
    <name type="scientific">Gordonia effusa NBRC 100432</name>
    <dbReference type="NCBI Taxonomy" id="1077974"/>
    <lineage>
        <taxon>Bacteria</taxon>
        <taxon>Bacillati</taxon>
        <taxon>Actinomycetota</taxon>
        <taxon>Actinomycetes</taxon>
        <taxon>Mycobacteriales</taxon>
        <taxon>Gordoniaceae</taxon>
        <taxon>Gordonia</taxon>
    </lineage>
</organism>
<feature type="compositionally biased region" description="Acidic residues" evidence="1">
    <location>
        <begin position="1"/>
        <end position="16"/>
    </location>
</feature>
<dbReference type="STRING" id="1077974.GOEFS_009_00530"/>
<dbReference type="AlphaFoldDB" id="H0QV33"/>
<reference evidence="2 3" key="1">
    <citation type="submission" date="2011-12" db="EMBL/GenBank/DDBJ databases">
        <title>Whole genome shotgun sequence of Gordonia effusa NBRC 100432.</title>
        <authorList>
            <person name="Yoshida I."/>
            <person name="Takarada H."/>
            <person name="Hosoyama A."/>
            <person name="Tsuchikane K."/>
            <person name="Katsumata H."/>
            <person name="Yamazaki S."/>
            <person name="Fujita N."/>
        </authorList>
    </citation>
    <scope>NUCLEOTIDE SEQUENCE [LARGE SCALE GENOMIC DNA]</scope>
    <source>
        <strain evidence="2 3">NBRC 100432</strain>
    </source>
</reference>
<evidence type="ECO:0000313" key="3">
    <source>
        <dbReference type="Proteomes" id="UP000035034"/>
    </source>
</evidence>
<evidence type="ECO:0000313" key="2">
    <source>
        <dbReference type="EMBL" id="GAB16684.1"/>
    </source>
</evidence>
<sequence length="60" mass="6593">MAELDEVEAESPDDEQPVTTSTEATTTPGITRINSCLGERCDLSRLDEPWRSVEGGVIER</sequence>
<dbReference type="EMBL" id="BAEH01000009">
    <property type="protein sequence ID" value="GAB16684.1"/>
    <property type="molecule type" value="Genomic_DNA"/>
</dbReference>
<evidence type="ECO:0000256" key="1">
    <source>
        <dbReference type="SAM" id="MobiDB-lite"/>
    </source>
</evidence>
<dbReference type="Proteomes" id="UP000035034">
    <property type="component" value="Unassembled WGS sequence"/>
</dbReference>
<keyword evidence="3" id="KW-1185">Reference proteome</keyword>
<gene>
    <name evidence="2" type="ORF">GOEFS_009_00530</name>
</gene>
<feature type="compositionally biased region" description="Low complexity" evidence="1">
    <location>
        <begin position="19"/>
        <end position="31"/>
    </location>
</feature>
<proteinExistence type="predicted"/>
<feature type="region of interest" description="Disordered" evidence="1">
    <location>
        <begin position="1"/>
        <end position="31"/>
    </location>
</feature>
<name>H0QV33_9ACTN</name>
<accession>H0QV33</accession>
<protein>
    <submittedName>
        <fullName evidence="2">Uncharacterized protein</fullName>
    </submittedName>
</protein>
<comment type="caution">
    <text evidence="2">The sequence shown here is derived from an EMBL/GenBank/DDBJ whole genome shotgun (WGS) entry which is preliminary data.</text>
</comment>